<dbReference type="SUPFAM" id="SSF51679">
    <property type="entry name" value="Bacterial luciferase-like"/>
    <property type="match status" value="1"/>
</dbReference>
<dbReference type="InterPro" id="IPR036661">
    <property type="entry name" value="Luciferase-like_sf"/>
</dbReference>
<gene>
    <name evidence="3" type="ORF">SMD27_07480</name>
</gene>
<dbReference type="CDD" id="cd00347">
    <property type="entry name" value="Flavin_utilizing_monoxygenases"/>
    <property type="match status" value="1"/>
</dbReference>
<feature type="domain" description="Luciferase-like" evidence="2">
    <location>
        <begin position="21"/>
        <end position="301"/>
    </location>
</feature>
<dbReference type="InterPro" id="IPR050766">
    <property type="entry name" value="Bact_Lucif_Oxidored"/>
</dbReference>
<proteinExistence type="predicted"/>
<dbReference type="EMBL" id="JAXCLW010000002">
    <property type="protein sequence ID" value="MDY0882678.1"/>
    <property type="molecule type" value="Genomic_DNA"/>
</dbReference>
<comment type="similarity">
    <text evidence="1">To bacterial alkanal monooxygenase alpha and beta chains.</text>
</comment>
<evidence type="ECO:0000313" key="3">
    <source>
        <dbReference type="EMBL" id="MDY0882678.1"/>
    </source>
</evidence>
<evidence type="ECO:0000313" key="4">
    <source>
        <dbReference type="Proteomes" id="UP001279642"/>
    </source>
</evidence>
<dbReference type="PANTHER" id="PTHR30137">
    <property type="entry name" value="LUCIFERASE-LIKE MONOOXYGENASE"/>
    <property type="match status" value="1"/>
</dbReference>
<comment type="caution">
    <text evidence="3">The sequence shown here is derived from an EMBL/GenBank/DDBJ whole genome shotgun (WGS) entry which is preliminary data.</text>
</comment>
<sequence>MSRLAETPLSVLDLAPLIHGGSAADAFKRSLDLARHVERLGYTRFWLAEHHNIAGVASSATSVLIGHIAGGTSTIRVGSGGVMLPNHAPLVIAEAFGTLEALYPGRIDLGLGRAPGADQRTMRALRVDPRAGDAFPDLVQELRYLLGPIEPGQTIQAVPGAGSQVPIWLLGSSDFSARLAGLLGLPYAFAGQFAPAGMLEALAIYRAHFRPSEVLEKPYAMVGIPVVAADTDAEAARQATTAQQKFLNLIRGNPIPLMPPVEDMNALWTPREQIGVDRFLGAAIVGGPTAVKEKLEALLETTQADEVMINSDFYRHEDRLRSYEIVADIWKS</sequence>
<organism evidence="3 4">
    <name type="scientific">Dongia soli</name>
    <dbReference type="NCBI Taxonomy" id="600628"/>
    <lineage>
        <taxon>Bacteria</taxon>
        <taxon>Pseudomonadati</taxon>
        <taxon>Pseudomonadota</taxon>
        <taxon>Alphaproteobacteria</taxon>
        <taxon>Rhodospirillales</taxon>
        <taxon>Dongiaceae</taxon>
        <taxon>Dongia</taxon>
    </lineage>
</organism>
<dbReference type="GO" id="GO:0016491">
    <property type="term" value="F:oxidoreductase activity"/>
    <property type="evidence" value="ECO:0007669"/>
    <property type="project" value="UniProtKB-KW"/>
</dbReference>
<dbReference type="PANTHER" id="PTHR30137:SF6">
    <property type="entry name" value="LUCIFERASE-LIKE MONOOXYGENASE"/>
    <property type="match status" value="1"/>
</dbReference>
<keyword evidence="4" id="KW-1185">Reference proteome</keyword>
<evidence type="ECO:0000256" key="1">
    <source>
        <dbReference type="ARBA" id="ARBA00007789"/>
    </source>
</evidence>
<protein>
    <submittedName>
        <fullName evidence="3">LLM class flavin-dependent oxidoreductase</fullName>
        <ecNumber evidence="3">1.-.-.-</ecNumber>
    </submittedName>
</protein>
<dbReference type="Proteomes" id="UP001279642">
    <property type="component" value="Unassembled WGS sequence"/>
</dbReference>
<accession>A0ABU5EAX1</accession>
<dbReference type="InterPro" id="IPR019949">
    <property type="entry name" value="CmoO-like"/>
</dbReference>
<dbReference type="NCBIfam" id="TIGR03558">
    <property type="entry name" value="oxido_grp_1"/>
    <property type="match status" value="1"/>
</dbReference>
<dbReference type="InterPro" id="IPR011251">
    <property type="entry name" value="Luciferase-like_dom"/>
</dbReference>
<reference evidence="3 4" key="1">
    <citation type="journal article" date="2016" name="Antonie Van Leeuwenhoek">
        <title>Dongia soli sp. nov., isolated from soil from Dokdo, Korea.</title>
        <authorList>
            <person name="Kim D.U."/>
            <person name="Lee H."/>
            <person name="Kim H."/>
            <person name="Kim S.G."/>
            <person name="Ka J.O."/>
        </authorList>
    </citation>
    <scope>NUCLEOTIDE SEQUENCE [LARGE SCALE GENOMIC DNA]</scope>
    <source>
        <strain evidence="3 4">D78</strain>
    </source>
</reference>
<name>A0ABU5EAX1_9PROT</name>
<keyword evidence="3" id="KW-0560">Oxidoreductase</keyword>
<dbReference type="Pfam" id="PF00296">
    <property type="entry name" value="Bac_luciferase"/>
    <property type="match status" value="1"/>
</dbReference>
<dbReference type="Gene3D" id="3.20.20.30">
    <property type="entry name" value="Luciferase-like domain"/>
    <property type="match status" value="1"/>
</dbReference>
<evidence type="ECO:0000259" key="2">
    <source>
        <dbReference type="Pfam" id="PF00296"/>
    </source>
</evidence>
<dbReference type="RefSeq" id="WP_320507745.1">
    <property type="nucleotide sequence ID" value="NZ_JAXCLW010000002.1"/>
</dbReference>
<dbReference type="EC" id="1.-.-.-" evidence="3"/>